<evidence type="ECO:0000313" key="4">
    <source>
        <dbReference type="Proteomes" id="UP000054845"/>
    </source>
</evidence>
<keyword evidence="4" id="KW-1185">Reference proteome</keyword>
<proteinExistence type="predicted"/>
<organism evidence="3 4">
    <name type="scientific">Ceraceosorus bombacis</name>
    <dbReference type="NCBI Taxonomy" id="401625"/>
    <lineage>
        <taxon>Eukaryota</taxon>
        <taxon>Fungi</taxon>
        <taxon>Dikarya</taxon>
        <taxon>Basidiomycota</taxon>
        <taxon>Ustilaginomycotina</taxon>
        <taxon>Exobasidiomycetes</taxon>
        <taxon>Ceraceosorales</taxon>
        <taxon>Ceraceosoraceae</taxon>
        <taxon>Ceraceosorus</taxon>
    </lineage>
</organism>
<accession>A0A0P1BJ24</accession>
<protein>
    <submittedName>
        <fullName evidence="3">Uncharacterized protein</fullName>
    </submittedName>
</protein>
<name>A0A0P1BJ24_9BASI</name>
<keyword evidence="1" id="KW-0175">Coiled coil</keyword>
<feature type="compositionally biased region" description="Basic and acidic residues" evidence="2">
    <location>
        <begin position="35"/>
        <end position="49"/>
    </location>
</feature>
<feature type="coiled-coil region" evidence="1">
    <location>
        <begin position="310"/>
        <end position="337"/>
    </location>
</feature>
<feature type="region of interest" description="Disordered" evidence="2">
    <location>
        <begin position="367"/>
        <end position="419"/>
    </location>
</feature>
<evidence type="ECO:0000313" key="3">
    <source>
        <dbReference type="EMBL" id="CEH15908.1"/>
    </source>
</evidence>
<dbReference type="AlphaFoldDB" id="A0A0P1BJ24"/>
<dbReference type="STRING" id="401625.A0A0P1BJ24"/>
<feature type="compositionally biased region" description="Low complexity" evidence="2">
    <location>
        <begin position="406"/>
        <end position="419"/>
    </location>
</feature>
<reference evidence="3 4" key="1">
    <citation type="submission" date="2014-09" db="EMBL/GenBank/DDBJ databases">
        <authorList>
            <person name="Magalhaes I.L.F."/>
            <person name="Oliveira U."/>
            <person name="Santos F.R."/>
            <person name="Vidigal T.H.D.A."/>
            <person name="Brescovit A.D."/>
            <person name="Santos A.J."/>
        </authorList>
    </citation>
    <scope>NUCLEOTIDE SEQUENCE [LARGE SCALE GENOMIC DNA]</scope>
</reference>
<feature type="compositionally biased region" description="Polar residues" evidence="2">
    <location>
        <begin position="18"/>
        <end position="30"/>
    </location>
</feature>
<dbReference type="Proteomes" id="UP000054845">
    <property type="component" value="Unassembled WGS sequence"/>
</dbReference>
<dbReference type="OrthoDB" id="2310204at2759"/>
<sequence length="419" mass="44786">MPALSKFSLFKNKAAENGTHSVDTGEQAANNGRRVGLEDPSDVRLKDDPNIFPTGRPDHSKAPLAVSSATAGGSSAAAKATELADVDAQQQLQYPAPVGPPSTTLLDPVGKAFIDPRLYGGMSVNKSNGDLGEPLNVIVSALSSPEILTRKGLQQYLRSLDLDMECFGLHSGALQKANLDPRGFSDELFLYREVYTPLDHLFGTCVESLIGGNHIRVWQQQGTGAWFFAASEEENVSKHHEIIPNGYNLGRDKVVGLSQKNKNGITSWFFTRYQTKVQWLDGLMPAGAQGINHDIAVDGRTALLTIKILNSDDKAALKKTSAQLKAAEKEHKRISKRLSKQSPDAVVPVASSANEAGNDAFADAAQPSGLAQASTNKPAVATKNAAKWLKRLSTSAKRRSRQDTPAVETAQAAPAIAAA</sequence>
<evidence type="ECO:0000256" key="1">
    <source>
        <dbReference type="SAM" id="Coils"/>
    </source>
</evidence>
<evidence type="ECO:0000256" key="2">
    <source>
        <dbReference type="SAM" id="MobiDB-lite"/>
    </source>
</evidence>
<feature type="region of interest" description="Disordered" evidence="2">
    <location>
        <begin position="1"/>
        <end position="68"/>
    </location>
</feature>
<dbReference type="EMBL" id="CCYA01000273">
    <property type="protein sequence ID" value="CEH15908.1"/>
    <property type="molecule type" value="Genomic_DNA"/>
</dbReference>